<dbReference type="PROSITE" id="PS50178">
    <property type="entry name" value="ZF_FYVE"/>
    <property type="match status" value="1"/>
</dbReference>
<proteinExistence type="predicted"/>
<dbReference type="InterPro" id="IPR013083">
    <property type="entry name" value="Znf_RING/FYVE/PHD"/>
</dbReference>
<evidence type="ECO:0000259" key="6">
    <source>
        <dbReference type="PROSITE" id="PS50178"/>
    </source>
</evidence>
<evidence type="ECO:0000313" key="8">
    <source>
        <dbReference type="Proteomes" id="UP001165065"/>
    </source>
</evidence>
<dbReference type="InterPro" id="IPR017455">
    <property type="entry name" value="Znf_FYVE-rel"/>
</dbReference>
<accession>A0A9W7LA50</accession>
<feature type="compositionally biased region" description="Polar residues" evidence="5">
    <location>
        <begin position="17"/>
        <end position="33"/>
    </location>
</feature>
<keyword evidence="1" id="KW-0479">Metal-binding</keyword>
<keyword evidence="2 4" id="KW-0863">Zinc-finger</keyword>
<dbReference type="PANTHER" id="PTHR39490">
    <property type="entry name" value="ARRESTIN DOMAIN-CONTAINING PROTEIN D"/>
    <property type="match status" value="1"/>
</dbReference>
<comment type="caution">
    <text evidence="7">The sequence shown here is derived from an EMBL/GenBank/DDBJ whole genome shotgun (WGS) entry which is preliminary data.</text>
</comment>
<dbReference type="SUPFAM" id="SSF50729">
    <property type="entry name" value="PH domain-like"/>
    <property type="match status" value="1"/>
</dbReference>
<gene>
    <name evidence="7" type="ORF">TrCOL_g13436</name>
</gene>
<keyword evidence="8" id="KW-1185">Reference proteome</keyword>
<dbReference type="PANTHER" id="PTHR39490:SF8">
    <property type="entry name" value="ZINC FINGER FYVE DOMAIN-CONTAINING PROTEIN 21"/>
    <property type="match status" value="1"/>
</dbReference>
<dbReference type="SMART" id="SM00064">
    <property type="entry name" value="FYVE"/>
    <property type="match status" value="1"/>
</dbReference>
<feature type="compositionally biased region" description="Basic and acidic residues" evidence="5">
    <location>
        <begin position="103"/>
        <end position="118"/>
    </location>
</feature>
<keyword evidence="3" id="KW-0862">Zinc</keyword>
<organism evidence="7 8">
    <name type="scientific">Triparma columacea</name>
    <dbReference type="NCBI Taxonomy" id="722753"/>
    <lineage>
        <taxon>Eukaryota</taxon>
        <taxon>Sar</taxon>
        <taxon>Stramenopiles</taxon>
        <taxon>Ochrophyta</taxon>
        <taxon>Bolidophyceae</taxon>
        <taxon>Parmales</taxon>
        <taxon>Triparmaceae</taxon>
        <taxon>Triparma</taxon>
    </lineage>
</organism>
<evidence type="ECO:0000256" key="1">
    <source>
        <dbReference type="ARBA" id="ARBA00022723"/>
    </source>
</evidence>
<feature type="compositionally biased region" description="Pro residues" evidence="5">
    <location>
        <begin position="69"/>
        <end position="79"/>
    </location>
</feature>
<name>A0A9W7LA50_9STRA</name>
<dbReference type="Gene3D" id="3.30.40.10">
    <property type="entry name" value="Zinc/RING finger domain, C3HC4 (zinc finger)"/>
    <property type="match status" value="1"/>
</dbReference>
<evidence type="ECO:0000256" key="2">
    <source>
        <dbReference type="ARBA" id="ARBA00022771"/>
    </source>
</evidence>
<feature type="domain" description="FYVE-type" evidence="6">
    <location>
        <begin position="353"/>
        <end position="413"/>
    </location>
</feature>
<feature type="compositionally biased region" description="Polar residues" evidence="5">
    <location>
        <begin position="125"/>
        <end position="148"/>
    </location>
</feature>
<evidence type="ECO:0000256" key="3">
    <source>
        <dbReference type="ARBA" id="ARBA00022833"/>
    </source>
</evidence>
<dbReference type="Pfam" id="PF01363">
    <property type="entry name" value="FYVE"/>
    <property type="match status" value="1"/>
</dbReference>
<feature type="region of interest" description="Disordered" evidence="5">
    <location>
        <begin position="1"/>
        <end position="148"/>
    </location>
</feature>
<feature type="region of interest" description="Disordered" evidence="5">
    <location>
        <begin position="155"/>
        <end position="174"/>
    </location>
</feature>
<dbReference type="CDD" id="cd00065">
    <property type="entry name" value="FYVE_like_SF"/>
    <property type="match status" value="1"/>
</dbReference>
<dbReference type="InterPro" id="IPR000306">
    <property type="entry name" value="Znf_FYVE"/>
</dbReference>
<dbReference type="EMBL" id="BRYA01000145">
    <property type="protein sequence ID" value="GMI41252.1"/>
    <property type="molecule type" value="Genomic_DNA"/>
</dbReference>
<evidence type="ECO:0000256" key="5">
    <source>
        <dbReference type="SAM" id="MobiDB-lite"/>
    </source>
</evidence>
<evidence type="ECO:0000256" key="4">
    <source>
        <dbReference type="PROSITE-ProRule" id="PRU00091"/>
    </source>
</evidence>
<feature type="compositionally biased region" description="Low complexity" evidence="5">
    <location>
        <begin position="84"/>
        <end position="96"/>
    </location>
</feature>
<dbReference type="AlphaFoldDB" id="A0A9W7LA50"/>
<dbReference type="InterPro" id="IPR052113">
    <property type="entry name" value="FYVE-type_Zinc_Finger"/>
</dbReference>
<dbReference type="SUPFAM" id="SSF57903">
    <property type="entry name" value="FYVE/PHD zinc finger"/>
    <property type="match status" value="1"/>
</dbReference>
<dbReference type="OrthoDB" id="660555at2759"/>
<evidence type="ECO:0000313" key="7">
    <source>
        <dbReference type="EMBL" id="GMI41252.1"/>
    </source>
</evidence>
<dbReference type="InterPro" id="IPR011011">
    <property type="entry name" value="Znf_FYVE_PHD"/>
</dbReference>
<dbReference type="Proteomes" id="UP001165065">
    <property type="component" value="Unassembled WGS sequence"/>
</dbReference>
<sequence length="431" mass="47018">MSGWVRGPDGRWGPPQKGTQNGSNPRIESSRPANQGYDHPGSSSKTPPPLPKKKNAGGSYPIRANVPANQPPQKPAKPMKPPRRSSASASSAPTTTLGSMGKEIFETSIRRSSQDYGKEPPVGNGNAQTLQSSAVSPTPPSFSNSVTNWLLPKENTTNVKGGAKGETRPIFGSVSNDKAPPSLSFVRKFSVSNAPSTNSPQVTLFDAAFDNVDKGMERSAELVRFAEEPYKHLFQNNRVIKEGEVIKYNRAGGSDKPHFILTMTHLIMVELTLVGRVLKFRQVFKLTDMKVGVQPDNKLRIETLIKSFDIGLGTHSECWSWKEAISNAIKSARLAENLPANYEKSLEFSAMWDANTPSCQLCRRDFSLLVRRHHCRNCGKCVCGTCAFSKVRMDQVDENKLQRVCNVCADELKAARTMGYGGNGGYGAAAS</sequence>
<reference evidence="8" key="1">
    <citation type="journal article" date="2023" name="Commun. Biol.">
        <title>Genome analysis of Parmales, the sister group of diatoms, reveals the evolutionary specialization of diatoms from phago-mixotrophs to photoautotrophs.</title>
        <authorList>
            <person name="Ban H."/>
            <person name="Sato S."/>
            <person name="Yoshikawa S."/>
            <person name="Yamada K."/>
            <person name="Nakamura Y."/>
            <person name="Ichinomiya M."/>
            <person name="Sato N."/>
            <person name="Blanc-Mathieu R."/>
            <person name="Endo H."/>
            <person name="Kuwata A."/>
            <person name="Ogata H."/>
        </authorList>
    </citation>
    <scope>NUCLEOTIDE SEQUENCE [LARGE SCALE GENOMIC DNA]</scope>
</reference>
<dbReference type="GO" id="GO:0008270">
    <property type="term" value="F:zinc ion binding"/>
    <property type="evidence" value="ECO:0007669"/>
    <property type="project" value="UniProtKB-KW"/>
</dbReference>
<protein>
    <recommendedName>
        <fullName evidence="6">FYVE-type domain-containing protein</fullName>
    </recommendedName>
</protein>